<dbReference type="Pfam" id="PF04969">
    <property type="entry name" value="CS"/>
    <property type="match status" value="1"/>
</dbReference>
<feature type="compositionally biased region" description="Polar residues" evidence="2">
    <location>
        <begin position="128"/>
        <end position="137"/>
    </location>
</feature>
<keyword evidence="1" id="KW-0597">Phosphoprotein</keyword>
<dbReference type="Pfam" id="PF14050">
    <property type="entry name" value="Nudc_N"/>
    <property type="match status" value="1"/>
</dbReference>
<name>A0A7S1VXB3_9STRA</name>
<proteinExistence type="predicted"/>
<sequence length="380" mass="41297">MSLPGAYTGPAGSFPMLSPKELEQMEAPLMALASKAGDLRRLLHVFFAFLNRRTDFYLVPNQLDVEEDIPLKMGFKEGDAEKLLLAAFRQFPLRRMPRQGGGGAAAAAAAKGGKGGVTTKQKGDSSKNKSANATTTADIPKKSTDGDAGKSSQKKENDKASSADESSKSLSSSKKKNKELEDPMADVRYTEEGKQKPVGNGGSTNRYRWTQTINETSVIIGVPEGTRGKDLDVIIKASSLSVRLTKGPPKKENEDEAPSPILLEGDLVEKIRTDESTWSLEGGALVLTLDKVKKTWWETVLIGDEKIDTTLVDSTRKIGEYDDATQGAIRKILFDQRQERLGLPTSDEILGKKLIPPLPPGVEYIDKETLDANTSKKNDS</sequence>
<dbReference type="InterPro" id="IPR008978">
    <property type="entry name" value="HSP20-like_chaperone"/>
</dbReference>
<evidence type="ECO:0000256" key="2">
    <source>
        <dbReference type="SAM" id="MobiDB-lite"/>
    </source>
</evidence>
<dbReference type="GO" id="GO:0006457">
    <property type="term" value="P:protein folding"/>
    <property type="evidence" value="ECO:0007669"/>
    <property type="project" value="TreeGrafter"/>
</dbReference>
<dbReference type="AlphaFoldDB" id="A0A7S1VXB3"/>
<evidence type="ECO:0000313" key="4">
    <source>
        <dbReference type="EMBL" id="CAD9314276.1"/>
    </source>
</evidence>
<dbReference type="PANTHER" id="PTHR12356:SF17">
    <property type="entry name" value="CS DOMAIN-CONTAINING PROTEIN"/>
    <property type="match status" value="1"/>
</dbReference>
<dbReference type="SUPFAM" id="SSF49764">
    <property type="entry name" value="HSP20-like chaperones"/>
    <property type="match status" value="1"/>
</dbReference>
<feature type="region of interest" description="Disordered" evidence="2">
    <location>
        <begin position="98"/>
        <end position="207"/>
    </location>
</feature>
<protein>
    <recommendedName>
        <fullName evidence="3">CS domain-containing protein</fullName>
    </recommendedName>
</protein>
<dbReference type="InterPro" id="IPR007052">
    <property type="entry name" value="CS_dom"/>
</dbReference>
<dbReference type="Gene3D" id="2.60.40.790">
    <property type="match status" value="1"/>
</dbReference>
<gene>
    <name evidence="4" type="ORF">DBRI1063_LOCUS682</name>
</gene>
<organism evidence="4">
    <name type="scientific">Ditylum brightwellii</name>
    <dbReference type="NCBI Taxonomy" id="49249"/>
    <lineage>
        <taxon>Eukaryota</taxon>
        <taxon>Sar</taxon>
        <taxon>Stramenopiles</taxon>
        <taxon>Ochrophyta</taxon>
        <taxon>Bacillariophyta</taxon>
        <taxon>Mediophyceae</taxon>
        <taxon>Lithodesmiophycidae</taxon>
        <taxon>Lithodesmiales</taxon>
        <taxon>Lithodesmiaceae</taxon>
        <taxon>Ditylum</taxon>
    </lineage>
</organism>
<evidence type="ECO:0000259" key="3">
    <source>
        <dbReference type="PROSITE" id="PS51203"/>
    </source>
</evidence>
<dbReference type="PANTHER" id="PTHR12356">
    <property type="entry name" value="NUCLEAR MOVEMENT PROTEIN NUDC"/>
    <property type="match status" value="1"/>
</dbReference>
<feature type="compositionally biased region" description="Basic and acidic residues" evidence="2">
    <location>
        <begin position="139"/>
        <end position="167"/>
    </location>
</feature>
<feature type="domain" description="CS" evidence="3">
    <location>
        <begin position="202"/>
        <end position="301"/>
    </location>
</feature>
<dbReference type="GO" id="GO:0051082">
    <property type="term" value="F:unfolded protein binding"/>
    <property type="evidence" value="ECO:0007669"/>
    <property type="project" value="TreeGrafter"/>
</dbReference>
<dbReference type="CDD" id="cd06467">
    <property type="entry name" value="p23_NUDC_like"/>
    <property type="match status" value="1"/>
</dbReference>
<dbReference type="InterPro" id="IPR025934">
    <property type="entry name" value="NudC_N_dom"/>
</dbReference>
<dbReference type="InterPro" id="IPR037898">
    <property type="entry name" value="NudC_fam"/>
</dbReference>
<evidence type="ECO:0000256" key="1">
    <source>
        <dbReference type="ARBA" id="ARBA00022553"/>
    </source>
</evidence>
<dbReference type="EMBL" id="HBGN01001064">
    <property type="protein sequence ID" value="CAD9314276.1"/>
    <property type="molecule type" value="Transcribed_RNA"/>
</dbReference>
<dbReference type="GO" id="GO:0005737">
    <property type="term" value="C:cytoplasm"/>
    <property type="evidence" value="ECO:0007669"/>
    <property type="project" value="TreeGrafter"/>
</dbReference>
<dbReference type="PROSITE" id="PS51203">
    <property type="entry name" value="CS"/>
    <property type="match status" value="1"/>
</dbReference>
<reference evidence="4" key="1">
    <citation type="submission" date="2021-01" db="EMBL/GenBank/DDBJ databases">
        <authorList>
            <person name="Corre E."/>
            <person name="Pelletier E."/>
            <person name="Niang G."/>
            <person name="Scheremetjew M."/>
            <person name="Finn R."/>
            <person name="Kale V."/>
            <person name="Holt S."/>
            <person name="Cochrane G."/>
            <person name="Meng A."/>
            <person name="Brown T."/>
            <person name="Cohen L."/>
        </authorList>
    </citation>
    <scope>NUCLEOTIDE SEQUENCE</scope>
    <source>
        <strain evidence="4">Pop2</strain>
    </source>
</reference>
<accession>A0A7S1VXB3</accession>